<dbReference type="KEGG" id="egu:105049757"/>
<dbReference type="SMART" id="SM00353">
    <property type="entry name" value="HLH"/>
    <property type="match status" value="1"/>
</dbReference>
<sequence>MTPHLFLLCLLSYFLPYARMAAFSYQHHHPLLQDSPFLPNSPIKLPLPQLQVGEVTNVSPGFLYCNPPEAITEASANEARTFESSSSLNSATIPPSAEAQMDYSSSVLVGGEGAAKPQGSMETKRKNRDGTSLSSFQSKDTKESKSRKHKSTEGKKPKAEEVKEREPCDEAPPGYIHVRARRGQATDSHSLAERVRREKISQRMKLLQGLVPGCDKIIGKALILDEIINYVQSLQKQVEFLSMKLASLSTTMYDFGVDLNGHMDHQQRIGSVSRDSLPVPSVPRRNHIRPIAFEEDIIKDYPMMDPSPFSLHRQGPQAASQDNSSFLMQVGEQRQGFLNPMMFNSMCSFQ</sequence>
<reference evidence="10" key="1">
    <citation type="submission" date="2025-08" db="UniProtKB">
        <authorList>
            <consortium name="RefSeq"/>
        </authorList>
    </citation>
    <scope>IDENTIFICATION</scope>
</reference>
<evidence type="ECO:0000313" key="9">
    <source>
        <dbReference type="Proteomes" id="UP000504607"/>
    </source>
</evidence>
<dbReference type="AlphaFoldDB" id="A0A6I9RJY9"/>
<gene>
    <name evidence="10" type="primary">LOC105049757</name>
</gene>
<dbReference type="GeneID" id="105049757"/>
<feature type="chain" id="PRO_5026911205" evidence="7">
    <location>
        <begin position="21"/>
        <end position="350"/>
    </location>
</feature>
<dbReference type="Pfam" id="PF00010">
    <property type="entry name" value="HLH"/>
    <property type="match status" value="1"/>
</dbReference>
<dbReference type="InterPro" id="IPR011598">
    <property type="entry name" value="bHLH_dom"/>
</dbReference>
<protein>
    <submittedName>
        <fullName evidence="10">Transcription factor bHLH137 isoform X1</fullName>
    </submittedName>
</protein>
<comment type="similarity">
    <text evidence="2">Belongs to the bHLH protein family.</text>
</comment>
<dbReference type="Proteomes" id="UP000504607">
    <property type="component" value="Chromosome 8"/>
</dbReference>
<keyword evidence="9" id="KW-1185">Reference proteome</keyword>
<evidence type="ECO:0000256" key="2">
    <source>
        <dbReference type="ARBA" id="ARBA00005510"/>
    </source>
</evidence>
<dbReference type="PROSITE" id="PS50888">
    <property type="entry name" value="BHLH"/>
    <property type="match status" value="1"/>
</dbReference>
<feature type="compositionally biased region" description="Basic and acidic residues" evidence="6">
    <location>
        <begin position="151"/>
        <end position="168"/>
    </location>
</feature>
<proteinExistence type="inferred from homology"/>
<keyword evidence="5" id="KW-0539">Nucleus</keyword>
<dbReference type="FunFam" id="4.10.280.10:FF:000002">
    <property type="entry name" value="Basic helix-loop-helix transcription factor"/>
    <property type="match status" value="1"/>
</dbReference>
<feature type="compositionally biased region" description="Polar residues" evidence="6">
    <location>
        <begin position="82"/>
        <end position="93"/>
    </location>
</feature>
<evidence type="ECO:0000256" key="4">
    <source>
        <dbReference type="ARBA" id="ARBA00023163"/>
    </source>
</evidence>
<evidence type="ECO:0000256" key="1">
    <source>
        <dbReference type="ARBA" id="ARBA00004123"/>
    </source>
</evidence>
<keyword evidence="3" id="KW-0805">Transcription regulation</keyword>
<dbReference type="FunCoup" id="A0A6I9RJY9">
    <property type="interactions" value="121"/>
</dbReference>
<dbReference type="GO" id="GO:0003700">
    <property type="term" value="F:DNA-binding transcription factor activity"/>
    <property type="evidence" value="ECO:0007669"/>
    <property type="project" value="TreeGrafter"/>
</dbReference>
<evidence type="ECO:0000256" key="5">
    <source>
        <dbReference type="ARBA" id="ARBA00023242"/>
    </source>
</evidence>
<evidence type="ECO:0000313" key="10">
    <source>
        <dbReference type="RefSeq" id="XP_010927803.1"/>
    </source>
</evidence>
<keyword evidence="7" id="KW-0732">Signal</keyword>
<dbReference type="GO" id="GO:0046983">
    <property type="term" value="F:protein dimerization activity"/>
    <property type="evidence" value="ECO:0007669"/>
    <property type="project" value="InterPro"/>
</dbReference>
<name>A0A6I9RJY9_ELAGV</name>
<dbReference type="OrthoDB" id="1928604at2759"/>
<evidence type="ECO:0000256" key="3">
    <source>
        <dbReference type="ARBA" id="ARBA00023015"/>
    </source>
</evidence>
<evidence type="ECO:0000256" key="7">
    <source>
        <dbReference type="SAM" id="SignalP"/>
    </source>
</evidence>
<feature type="region of interest" description="Disordered" evidence="6">
    <location>
        <begin position="76"/>
        <end position="174"/>
    </location>
</feature>
<dbReference type="InterPro" id="IPR036638">
    <property type="entry name" value="HLH_DNA-bd_sf"/>
</dbReference>
<dbReference type="SUPFAM" id="SSF47459">
    <property type="entry name" value="HLH, helix-loop-helix DNA-binding domain"/>
    <property type="match status" value="1"/>
</dbReference>
<dbReference type="RefSeq" id="XP_010927803.1">
    <property type="nucleotide sequence ID" value="XM_010929501.3"/>
</dbReference>
<dbReference type="InParanoid" id="A0A6I9RJY9"/>
<accession>A0A6I9RJY9</accession>
<dbReference type="InterPro" id="IPR024097">
    <property type="entry name" value="bHLH_ZIP_TF"/>
</dbReference>
<organism evidence="9 10">
    <name type="scientific">Elaeis guineensis var. tenera</name>
    <name type="common">Oil palm</name>
    <dbReference type="NCBI Taxonomy" id="51953"/>
    <lineage>
        <taxon>Eukaryota</taxon>
        <taxon>Viridiplantae</taxon>
        <taxon>Streptophyta</taxon>
        <taxon>Embryophyta</taxon>
        <taxon>Tracheophyta</taxon>
        <taxon>Spermatophyta</taxon>
        <taxon>Magnoliopsida</taxon>
        <taxon>Liliopsida</taxon>
        <taxon>Arecaceae</taxon>
        <taxon>Arecoideae</taxon>
        <taxon>Cocoseae</taxon>
        <taxon>Elaeidinae</taxon>
        <taxon>Elaeis</taxon>
    </lineage>
</organism>
<comment type="subcellular location">
    <subcellularLocation>
        <location evidence="1">Nucleus</location>
    </subcellularLocation>
</comment>
<dbReference type="GO" id="GO:0005634">
    <property type="term" value="C:nucleus"/>
    <property type="evidence" value="ECO:0007669"/>
    <property type="project" value="UniProtKB-SubCell"/>
</dbReference>
<evidence type="ECO:0000259" key="8">
    <source>
        <dbReference type="PROSITE" id="PS50888"/>
    </source>
</evidence>
<dbReference type="PANTHER" id="PTHR12565:SF431">
    <property type="entry name" value="TRANSCRIPTION FACTOR BHLH137"/>
    <property type="match status" value="1"/>
</dbReference>
<evidence type="ECO:0000256" key="6">
    <source>
        <dbReference type="SAM" id="MobiDB-lite"/>
    </source>
</evidence>
<dbReference type="PANTHER" id="PTHR12565">
    <property type="entry name" value="STEROL REGULATORY ELEMENT-BINDING PROTEIN"/>
    <property type="match status" value="1"/>
</dbReference>
<dbReference type="CDD" id="cd18919">
    <property type="entry name" value="bHLH_AtBPE_like"/>
    <property type="match status" value="1"/>
</dbReference>
<dbReference type="Gene3D" id="4.10.280.10">
    <property type="entry name" value="Helix-loop-helix DNA-binding domain"/>
    <property type="match status" value="1"/>
</dbReference>
<feature type="signal peptide" evidence="7">
    <location>
        <begin position="1"/>
        <end position="20"/>
    </location>
</feature>
<keyword evidence="4" id="KW-0804">Transcription</keyword>
<feature type="domain" description="BHLH" evidence="8">
    <location>
        <begin position="184"/>
        <end position="234"/>
    </location>
</feature>